<protein>
    <recommendedName>
        <fullName evidence="5">Ion transport domain-containing protein</fullName>
    </recommendedName>
</protein>
<keyword evidence="1" id="KW-0175">Coiled coil</keyword>
<evidence type="ECO:0000313" key="4">
    <source>
        <dbReference type="Proteomes" id="UP001054902"/>
    </source>
</evidence>
<comment type="caution">
    <text evidence="3">The sequence shown here is derived from an EMBL/GenBank/DDBJ whole genome shotgun (WGS) entry which is preliminary data.</text>
</comment>
<dbReference type="Proteomes" id="UP001054902">
    <property type="component" value="Unassembled WGS sequence"/>
</dbReference>
<keyword evidence="2" id="KW-1133">Transmembrane helix</keyword>
<name>A0AAD3DC85_9STRA</name>
<evidence type="ECO:0000256" key="2">
    <source>
        <dbReference type="SAM" id="Phobius"/>
    </source>
</evidence>
<sequence>MGPANANVDAQKREEKFKELLDGYHLEVDGKDKWVDMSQKTTCRYYKTDEDGKKTKDMKITVIQSEASSIEAERGHGLASSYISYSSLPIEDTAQRVTPKRYECALMGITLRQLRAVMANVNRRCEDENWTDSTGKLLLAKEVTMRHVTSYVVKPFTMDEKFKQYSFVQNLLSCAGPQKPRFIASHSMDMPLCEFIDCFSQFVKDFSHNSSKLHDTKGGGMTSDTPIWIFTFAVNQWESNFEENELASRRAREYAEYRTISFLDRDRTLFQRMWCIYDVYQSVQNDRNAKTFWCIYTPFEHEDDNKNLKKSVGIVPGGAPSDHSPSEWLNREKHFPIDVIEKIMELKVQDCIAPKPEEKNLILNAMIQGKSIGSLLKVKTEEEAHAQPQETSENTEKYEKVNDSIRAHFATLGALKIALNSREDELWKKLLQAMSKGSLKAAVKFDFKQDGGWENLDIAKAIELITNLPKTITRVEIYNSGYGPKFIEALVKWIKNSSANLNDLVIQDTFRGRSWEEEFGKKTISDLADALGKKDTAIETLSIWGVDVSLVKYFVRNEYVAKALFSSIKDLYVKDGFDKEKCKVLYTAFKQCNVSVAEFDPEFVDSAIEWSFNVSKGDPFKSESGNETKLHTRGDNVKAVHMASIAVSWLAFTYELSNFLFPLAVFVTALEQIVISLVPFLFTTVLITVMFSHMYMAQYCNGTVPSSCKEASPIFVHLDDYETHYENKTESDEAIWCQCLSQSYKISFAWFLSGDLWNFELSLTFAYAFVIGVLFFNIVIAVVSNRFTDVMNDAEHSFWMHRYSLIQDVYSIRSMFNTMFNACIPKSKTKSKTLGKFNEDRFDFMDEAEAMDFTVILQSDQSKNMVDAKAFLDWWFSPIDPLSSPCPSPLSLWTRMKIFLNYSRWDDIVFPGDVFERICRGLRCEEDIDQKGNENVIKFCLGRIVIKILTIFLCIINAIAIILLFCVGIVTFGYAWPRPMTEFLFHAETAPPTVRKQQKEIDIILQEREKMHQEIEQLKSLIQKISRKQDVDEYLHPFQYMRDSKNEGVVSM</sequence>
<feature type="transmembrane region" description="Helical" evidence="2">
    <location>
        <begin position="673"/>
        <end position="696"/>
    </location>
</feature>
<dbReference type="AlphaFoldDB" id="A0AAD3DC85"/>
<accession>A0AAD3DC85</accession>
<dbReference type="EMBL" id="BLLK01000069">
    <property type="protein sequence ID" value="GFH59984.1"/>
    <property type="molecule type" value="Genomic_DNA"/>
</dbReference>
<feature type="transmembrane region" description="Helical" evidence="2">
    <location>
        <begin position="948"/>
        <end position="976"/>
    </location>
</feature>
<organism evidence="3 4">
    <name type="scientific">Chaetoceros tenuissimus</name>
    <dbReference type="NCBI Taxonomy" id="426638"/>
    <lineage>
        <taxon>Eukaryota</taxon>
        <taxon>Sar</taxon>
        <taxon>Stramenopiles</taxon>
        <taxon>Ochrophyta</taxon>
        <taxon>Bacillariophyta</taxon>
        <taxon>Coscinodiscophyceae</taxon>
        <taxon>Chaetocerotophycidae</taxon>
        <taxon>Chaetocerotales</taxon>
        <taxon>Chaetocerotaceae</taxon>
        <taxon>Chaetoceros</taxon>
    </lineage>
</organism>
<reference evidence="3 4" key="1">
    <citation type="journal article" date="2021" name="Sci. Rep.">
        <title>The genome of the diatom Chaetoceros tenuissimus carries an ancient integrated fragment of an extant virus.</title>
        <authorList>
            <person name="Hongo Y."/>
            <person name="Kimura K."/>
            <person name="Takaki Y."/>
            <person name="Yoshida Y."/>
            <person name="Baba S."/>
            <person name="Kobayashi G."/>
            <person name="Nagasaki K."/>
            <person name="Hano T."/>
            <person name="Tomaru Y."/>
        </authorList>
    </citation>
    <scope>NUCLEOTIDE SEQUENCE [LARGE SCALE GENOMIC DNA]</scope>
    <source>
        <strain evidence="3 4">NIES-3715</strain>
    </source>
</reference>
<evidence type="ECO:0000256" key="1">
    <source>
        <dbReference type="SAM" id="Coils"/>
    </source>
</evidence>
<feature type="transmembrane region" description="Helical" evidence="2">
    <location>
        <begin position="639"/>
        <end position="661"/>
    </location>
</feature>
<keyword evidence="2" id="KW-0812">Transmembrane</keyword>
<keyword evidence="2" id="KW-0472">Membrane</keyword>
<gene>
    <name evidence="3" type="ORF">CTEN210_16460</name>
</gene>
<evidence type="ECO:0008006" key="5">
    <source>
        <dbReference type="Google" id="ProtNLM"/>
    </source>
</evidence>
<feature type="transmembrane region" description="Helical" evidence="2">
    <location>
        <begin position="765"/>
        <end position="783"/>
    </location>
</feature>
<evidence type="ECO:0000313" key="3">
    <source>
        <dbReference type="EMBL" id="GFH59984.1"/>
    </source>
</evidence>
<feature type="coiled-coil region" evidence="1">
    <location>
        <begin position="994"/>
        <end position="1028"/>
    </location>
</feature>
<proteinExistence type="predicted"/>
<keyword evidence="4" id="KW-1185">Reference proteome</keyword>